<dbReference type="Gene3D" id="3.60.15.10">
    <property type="entry name" value="Ribonuclease Z/Hydroxyacylglutathione hydrolase-like"/>
    <property type="match status" value="1"/>
</dbReference>
<sequence>MALTGATLFALCDAEPPPADWAYSFPTAAIDAHRDVADAWLPDGKFHTRFGVFALVDGVRITLVDTGVGPGPHAYFPGLAGRLLAEMEDAGLDPAAVDTVLFTHFHLDHVGWACGGDGRPTFPKARYLAPAAELAHWQSEGRQAALPHHVAAYERCIAPLVVSGRLETAESGEALLAPGLSFVAAPGHTKGHHAVLVEGRGRPVLIAGDLWHSPAQIAVPAWCHRADRDQPRAIESRTRLAGWAAEAGAIVAAGHFPHDRVFGTIMRATGGGLTFAPLRGSAPAG</sequence>
<feature type="domain" description="Metallo-beta-lactamase" evidence="5">
    <location>
        <begin position="50"/>
        <end position="255"/>
    </location>
</feature>
<evidence type="ECO:0000256" key="2">
    <source>
        <dbReference type="ARBA" id="ARBA00022723"/>
    </source>
</evidence>
<dbReference type="SUPFAM" id="SSF56281">
    <property type="entry name" value="Metallo-hydrolase/oxidoreductase"/>
    <property type="match status" value="1"/>
</dbReference>
<evidence type="ECO:0000256" key="4">
    <source>
        <dbReference type="ARBA" id="ARBA00022833"/>
    </source>
</evidence>
<proteinExistence type="inferred from homology"/>
<protein>
    <submittedName>
        <fullName evidence="6">MBL fold metallo-hydrolase</fullName>
    </submittedName>
</protein>
<evidence type="ECO:0000313" key="6">
    <source>
        <dbReference type="EMBL" id="MCW3475011.1"/>
    </source>
</evidence>
<reference evidence="6" key="2">
    <citation type="submission" date="2022-10" db="EMBL/GenBank/DDBJ databases">
        <authorList>
            <person name="Trinh H.N."/>
        </authorList>
    </citation>
    <scope>NUCLEOTIDE SEQUENCE</scope>
    <source>
        <strain evidence="6">RN2-1</strain>
    </source>
</reference>
<keyword evidence="4" id="KW-0862">Zinc</keyword>
<keyword evidence="2" id="KW-0479">Metal-binding</keyword>
<comment type="similarity">
    <text evidence="1">Belongs to the metallo-beta-lactamase superfamily.</text>
</comment>
<dbReference type="RefSeq" id="WP_264713696.1">
    <property type="nucleotide sequence ID" value="NZ_JAPDNT010000006.1"/>
</dbReference>
<evidence type="ECO:0000256" key="3">
    <source>
        <dbReference type="ARBA" id="ARBA00022801"/>
    </source>
</evidence>
<name>A0AA41YJS9_9PROT</name>
<dbReference type="GO" id="GO:0016787">
    <property type="term" value="F:hydrolase activity"/>
    <property type="evidence" value="ECO:0007669"/>
    <property type="project" value="UniProtKB-KW"/>
</dbReference>
<organism evidence="6 7">
    <name type="scientific">Limobrevibacterium gyesilva</name>
    <dbReference type="NCBI Taxonomy" id="2991712"/>
    <lineage>
        <taxon>Bacteria</taxon>
        <taxon>Pseudomonadati</taxon>
        <taxon>Pseudomonadota</taxon>
        <taxon>Alphaproteobacteria</taxon>
        <taxon>Acetobacterales</taxon>
        <taxon>Acetobacteraceae</taxon>
        <taxon>Limobrevibacterium</taxon>
    </lineage>
</organism>
<dbReference type="InterPro" id="IPR001279">
    <property type="entry name" value="Metallo-B-lactamas"/>
</dbReference>
<dbReference type="SMART" id="SM00849">
    <property type="entry name" value="Lactamase_B"/>
    <property type="match status" value="1"/>
</dbReference>
<dbReference type="InterPro" id="IPR036866">
    <property type="entry name" value="RibonucZ/Hydroxyglut_hydro"/>
</dbReference>
<dbReference type="Pfam" id="PF00753">
    <property type="entry name" value="Lactamase_B"/>
    <property type="match status" value="1"/>
</dbReference>
<dbReference type="AlphaFoldDB" id="A0AA41YJS9"/>
<dbReference type="EMBL" id="JAPDNT010000006">
    <property type="protein sequence ID" value="MCW3475011.1"/>
    <property type="molecule type" value="Genomic_DNA"/>
</dbReference>
<dbReference type="InterPro" id="IPR051013">
    <property type="entry name" value="MBL_superfamily_lactonases"/>
</dbReference>
<accession>A0AA41YJS9</accession>
<dbReference type="PANTHER" id="PTHR42978">
    <property type="entry name" value="QUORUM-QUENCHING LACTONASE YTNP-RELATED-RELATED"/>
    <property type="match status" value="1"/>
</dbReference>
<evidence type="ECO:0000256" key="1">
    <source>
        <dbReference type="ARBA" id="ARBA00007749"/>
    </source>
</evidence>
<keyword evidence="7" id="KW-1185">Reference proteome</keyword>
<comment type="caution">
    <text evidence="6">The sequence shown here is derived from an EMBL/GenBank/DDBJ whole genome shotgun (WGS) entry which is preliminary data.</text>
</comment>
<keyword evidence="3" id="KW-0378">Hydrolase</keyword>
<dbReference type="Proteomes" id="UP001165679">
    <property type="component" value="Unassembled WGS sequence"/>
</dbReference>
<gene>
    <name evidence="6" type="ORF">OL599_10545</name>
</gene>
<dbReference type="PANTHER" id="PTHR42978:SF6">
    <property type="entry name" value="QUORUM-QUENCHING LACTONASE YTNP-RELATED"/>
    <property type="match status" value="1"/>
</dbReference>
<reference evidence="6" key="1">
    <citation type="submission" date="2022-09" db="EMBL/GenBank/DDBJ databases">
        <title>Rhodovastum sp. nov. RN2-1 isolated from soil in Seongnam, South Korea.</title>
        <authorList>
            <person name="Le N.T."/>
        </authorList>
    </citation>
    <scope>NUCLEOTIDE SEQUENCE</scope>
    <source>
        <strain evidence="6">RN2-1</strain>
    </source>
</reference>
<evidence type="ECO:0000313" key="7">
    <source>
        <dbReference type="Proteomes" id="UP001165679"/>
    </source>
</evidence>
<dbReference type="GO" id="GO:0046872">
    <property type="term" value="F:metal ion binding"/>
    <property type="evidence" value="ECO:0007669"/>
    <property type="project" value="UniProtKB-KW"/>
</dbReference>
<evidence type="ECO:0000259" key="5">
    <source>
        <dbReference type="SMART" id="SM00849"/>
    </source>
</evidence>